<dbReference type="InterPro" id="IPR018062">
    <property type="entry name" value="HTH_AraC-typ_CS"/>
</dbReference>
<dbReference type="Pfam" id="PF12833">
    <property type="entry name" value="HTH_18"/>
    <property type="match status" value="1"/>
</dbReference>
<evidence type="ECO:0000256" key="2">
    <source>
        <dbReference type="ARBA" id="ARBA00023125"/>
    </source>
</evidence>
<name>A0ABV3DPD1_9ACTN</name>
<keyword evidence="2" id="KW-0238">DNA-binding</keyword>
<keyword evidence="6" id="KW-1185">Reference proteome</keyword>
<feature type="domain" description="HTH araC/xylS-type" evidence="4">
    <location>
        <begin position="168"/>
        <end position="264"/>
    </location>
</feature>
<comment type="caution">
    <text evidence="5">The sequence shown here is derived from an EMBL/GenBank/DDBJ whole genome shotgun (WGS) entry which is preliminary data.</text>
</comment>
<keyword evidence="1" id="KW-0805">Transcription regulation</keyword>
<dbReference type="SMART" id="SM00342">
    <property type="entry name" value="HTH_ARAC"/>
    <property type="match status" value="1"/>
</dbReference>
<evidence type="ECO:0000313" key="6">
    <source>
        <dbReference type="Proteomes" id="UP001551482"/>
    </source>
</evidence>
<keyword evidence="3" id="KW-0804">Transcription</keyword>
<accession>A0ABV3DPD1</accession>
<dbReference type="InterPro" id="IPR018060">
    <property type="entry name" value="HTH_AraC"/>
</dbReference>
<evidence type="ECO:0000259" key="4">
    <source>
        <dbReference type="PROSITE" id="PS01124"/>
    </source>
</evidence>
<dbReference type="Gene3D" id="1.10.10.60">
    <property type="entry name" value="Homeodomain-like"/>
    <property type="match status" value="1"/>
</dbReference>
<proteinExistence type="predicted"/>
<dbReference type="PANTHER" id="PTHR11019">
    <property type="entry name" value="HTH-TYPE TRANSCRIPTIONAL REGULATOR NIMR"/>
    <property type="match status" value="1"/>
</dbReference>
<dbReference type="InterPro" id="IPR009057">
    <property type="entry name" value="Homeodomain-like_sf"/>
</dbReference>
<dbReference type="EMBL" id="JBEZFP010000077">
    <property type="protein sequence ID" value="MEU8137004.1"/>
    <property type="molecule type" value="Genomic_DNA"/>
</dbReference>
<protein>
    <submittedName>
        <fullName evidence="5">AraC family transcriptional regulator</fullName>
    </submittedName>
</protein>
<evidence type="ECO:0000313" key="5">
    <source>
        <dbReference type="EMBL" id="MEU8137004.1"/>
    </source>
</evidence>
<organism evidence="5 6">
    <name type="scientific">Streptodolium elevatio</name>
    <dbReference type="NCBI Taxonomy" id="3157996"/>
    <lineage>
        <taxon>Bacteria</taxon>
        <taxon>Bacillati</taxon>
        <taxon>Actinomycetota</taxon>
        <taxon>Actinomycetes</taxon>
        <taxon>Kitasatosporales</taxon>
        <taxon>Streptomycetaceae</taxon>
        <taxon>Streptodolium</taxon>
    </lineage>
</organism>
<dbReference type="PANTHER" id="PTHR11019:SF199">
    <property type="entry name" value="HTH-TYPE TRANSCRIPTIONAL REGULATOR NIMR"/>
    <property type="match status" value="1"/>
</dbReference>
<evidence type="ECO:0000256" key="3">
    <source>
        <dbReference type="ARBA" id="ARBA00023163"/>
    </source>
</evidence>
<dbReference type="Proteomes" id="UP001551482">
    <property type="component" value="Unassembled WGS sequence"/>
</dbReference>
<dbReference type="PROSITE" id="PS00041">
    <property type="entry name" value="HTH_ARAC_FAMILY_1"/>
    <property type="match status" value="1"/>
</dbReference>
<sequence>MSIRGQDVGGDPIACDAFGYGLGRPTGILVLLYRADGPMGFGAVRHDLLHQLYWSPDGMLSAVYGGRSCFTAPGEAFWAERGVSHEVRAADRQTVYRLCLREVPDPLAGFRRGHVAVGARATRLVQEIATPGYDERLALEARGRILSDLAPITPDVAAQCADGKGFARAVARAMSHDPADPTRLDEWAEQLHISAKTLQRDFVREFGMSFSRHRTTLRLRAARALLVVEPVSVVAHRVGYSSVSAFVVAFAKEYGSPPGQYSRARLASPV</sequence>
<dbReference type="PROSITE" id="PS01124">
    <property type="entry name" value="HTH_ARAC_FAMILY_2"/>
    <property type="match status" value="1"/>
</dbReference>
<reference evidence="5 6" key="1">
    <citation type="submission" date="2024-06" db="EMBL/GenBank/DDBJ databases">
        <title>The Natural Products Discovery Center: Release of the First 8490 Sequenced Strains for Exploring Actinobacteria Biosynthetic Diversity.</title>
        <authorList>
            <person name="Kalkreuter E."/>
            <person name="Kautsar S.A."/>
            <person name="Yang D."/>
            <person name="Bader C.D."/>
            <person name="Teijaro C.N."/>
            <person name="Fluegel L."/>
            <person name="Davis C.M."/>
            <person name="Simpson J.R."/>
            <person name="Lauterbach L."/>
            <person name="Steele A.D."/>
            <person name="Gui C."/>
            <person name="Meng S."/>
            <person name="Li G."/>
            <person name="Viehrig K."/>
            <person name="Ye F."/>
            <person name="Su P."/>
            <person name="Kiefer A.F."/>
            <person name="Nichols A."/>
            <person name="Cepeda A.J."/>
            <person name="Yan W."/>
            <person name="Fan B."/>
            <person name="Jiang Y."/>
            <person name="Adhikari A."/>
            <person name="Zheng C.-J."/>
            <person name="Schuster L."/>
            <person name="Cowan T.M."/>
            <person name="Smanski M.J."/>
            <person name="Chevrette M.G."/>
            <person name="De Carvalho L.P.S."/>
            <person name="Shen B."/>
        </authorList>
    </citation>
    <scope>NUCLEOTIDE SEQUENCE [LARGE SCALE GENOMIC DNA]</scope>
    <source>
        <strain evidence="5 6">NPDC048946</strain>
    </source>
</reference>
<dbReference type="SUPFAM" id="SSF46689">
    <property type="entry name" value="Homeodomain-like"/>
    <property type="match status" value="2"/>
</dbReference>
<evidence type="ECO:0000256" key="1">
    <source>
        <dbReference type="ARBA" id="ARBA00023015"/>
    </source>
</evidence>
<dbReference type="RefSeq" id="WP_358358226.1">
    <property type="nucleotide sequence ID" value="NZ_JBEZFP010000077.1"/>
</dbReference>
<gene>
    <name evidence="5" type="ORF">AB0C36_26255</name>
</gene>